<dbReference type="WBParaSite" id="RSKR_0000106500.1">
    <property type="protein sequence ID" value="RSKR_0000106500.1"/>
    <property type="gene ID" value="RSKR_0000106500"/>
</dbReference>
<evidence type="ECO:0000313" key="2">
    <source>
        <dbReference type="WBParaSite" id="RSKR_0000106500.1"/>
    </source>
</evidence>
<dbReference type="Proteomes" id="UP000095286">
    <property type="component" value="Unplaced"/>
</dbReference>
<proteinExistence type="predicted"/>
<evidence type="ECO:0000313" key="1">
    <source>
        <dbReference type="Proteomes" id="UP000095286"/>
    </source>
</evidence>
<organism evidence="1 2">
    <name type="scientific">Rhabditophanes sp. KR3021</name>
    <dbReference type="NCBI Taxonomy" id="114890"/>
    <lineage>
        <taxon>Eukaryota</taxon>
        <taxon>Metazoa</taxon>
        <taxon>Ecdysozoa</taxon>
        <taxon>Nematoda</taxon>
        <taxon>Chromadorea</taxon>
        <taxon>Rhabditida</taxon>
        <taxon>Tylenchina</taxon>
        <taxon>Panagrolaimomorpha</taxon>
        <taxon>Strongyloidoidea</taxon>
        <taxon>Alloionematidae</taxon>
        <taxon>Rhabditophanes</taxon>
    </lineage>
</organism>
<protein>
    <submittedName>
        <fullName evidence="2">C2H2-type domain-containing protein</fullName>
    </submittedName>
</protein>
<accession>A0AC35TIL8</accession>
<name>A0AC35TIL8_9BILA</name>
<sequence>MSIGTKEENSSTNFTCISCRVKFSDGEMQREHYKSEWHRYNLKRKEAELPAIALALFDEKKVQFNIQKELEVIETTVKTSTYCHPCGKLFKSVNSYATHVKSKVHIEKDAAFKENGVDKEDIAFTVKAKTPRNVKLDKETIDQHMTEIHETQVEQPMEVTEETNSTTHQIDEEDDLNDDDAIPSCSCLFCPEKSENFDDNMKHMYSAHGFFLPDTRFVSDAEGLITFLGYKVGCGKICILCNERSKRFETVEACQQHMVDKTHCMINQEGDNLVEYIEFYDYSPMFDENSEEFIDPDAPMIDMGYTMTLPSGNNVGHRSLLKFYKQKLKPCQDLVMVTNKNVTKFSFFKSLGYHGELGLAVNKATLRDTTFVRKLKTKWIIQCGIKGNKLFKSKGAQGQAY</sequence>
<reference evidence="2" key="1">
    <citation type="submission" date="2016-11" db="UniProtKB">
        <authorList>
            <consortium name="WormBaseParasite"/>
        </authorList>
    </citation>
    <scope>IDENTIFICATION</scope>
    <source>
        <strain evidence="2">KR3021</strain>
    </source>
</reference>